<dbReference type="RefSeq" id="WP_212820288.1">
    <property type="nucleotide sequence ID" value="NZ_AP023415.1"/>
</dbReference>
<proteinExistence type="inferred from homology"/>
<dbReference type="Gene3D" id="1.10.10.2830">
    <property type="match status" value="1"/>
</dbReference>
<dbReference type="EMBL" id="AP023415">
    <property type="protein sequence ID" value="BCK79081.1"/>
    <property type="molecule type" value="Genomic_DNA"/>
</dbReference>
<dbReference type="Pfam" id="PF02195">
    <property type="entry name" value="ParB_N"/>
    <property type="match status" value="1"/>
</dbReference>
<dbReference type="NCBIfam" id="TIGR00180">
    <property type="entry name" value="parB_part"/>
    <property type="match status" value="1"/>
</dbReference>
<evidence type="ECO:0000259" key="4">
    <source>
        <dbReference type="SMART" id="SM00470"/>
    </source>
</evidence>
<keyword evidence="2" id="KW-0159">Chromosome partition</keyword>
<name>A0A810Q0U5_9FIRM</name>
<dbReference type="InterPro" id="IPR003115">
    <property type="entry name" value="ParB_N"/>
</dbReference>
<dbReference type="InterPro" id="IPR004437">
    <property type="entry name" value="ParB/RepB/Spo0J"/>
</dbReference>
<evidence type="ECO:0000256" key="3">
    <source>
        <dbReference type="SAM" id="MobiDB-lite"/>
    </source>
</evidence>
<dbReference type="GO" id="GO:0007059">
    <property type="term" value="P:chromosome segregation"/>
    <property type="evidence" value="ECO:0007669"/>
    <property type="project" value="UniProtKB-KW"/>
</dbReference>
<dbReference type="InterPro" id="IPR050336">
    <property type="entry name" value="Chromosome_partition/occlusion"/>
</dbReference>
<dbReference type="InterPro" id="IPR036086">
    <property type="entry name" value="ParB/Sulfiredoxin_sf"/>
</dbReference>
<comment type="similarity">
    <text evidence="1">Belongs to the ParB family.</text>
</comment>
<evidence type="ECO:0000313" key="5">
    <source>
        <dbReference type="EMBL" id="BCK79081.1"/>
    </source>
</evidence>
<dbReference type="SUPFAM" id="SSF109709">
    <property type="entry name" value="KorB DNA-binding domain-like"/>
    <property type="match status" value="1"/>
</dbReference>
<dbReference type="AlphaFoldDB" id="A0A810Q0U5"/>
<feature type="domain" description="ParB-like N-terminal" evidence="4">
    <location>
        <begin position="156"/>
        <end position="248"/>
    </location>
</feature>
<feature type="region of interest" description="Disordered" evidence="3">
    <location>
        <begin position="433"/>
        <end position="454"/>
    </location>
</feature>
<dbReference type="SMART" id="SM00470">
    <property type="entry name" value="ParB"/>
    <property type="match status" value="1"/>
</dbReference>
<evidence type="ECO:0000313" key="6">
    <source>
        <dbReference type="Proteomes" id="UP000681343"/>
    </source>
</evidence>
<sequence>MAEEKKNPLIGAFRSAPAKDQEPPGSKAAEPEKAVVLSKEKAKPAEKPVEKKAEKPAPAYAVKPGKAEEKPVAAPAEKRDEKKPEEKPSAAPAKPEDKKAAASAKAEEKKPAEDKGAEGMHESKKETEKKDQTDADGIPEDFRLNIVGEGTLGSVVMLPVEKIDDFEGHPFPVQDDKDMLDLVESIKKFGVLEPVTVIRSGKDPERYEMVAGHRRKHGCALAGVAQIPAIVRDMDRDSAIIYMVDSNLKRENISPMVKARAYTMKLEAMKRKAGRPTKAQAEAGYKPMRADEQLAQQTGESRATIQRLTRLTKLEPELQDMVEEKKLPVNSAADISYLKPQEQKALADAIKREDKVPTGAKAAELKKESQAGKLTAEKIEQTVAPSKREMFLPLKVTFTEEELRPYFPKKDTTIADAKRVVFEALDLRQRALNRQKAKAEQEKTAKKAASGKER</sequence>
<keyword evidence="6" id="KW-1185">Reference proteome</keyword>
<feature type="compositionally biased region" description="Basic and acidic residues" evidence="3">
    <location>
        <begin position="437"/>
        <end position="454"/>
    </location>
</feature>
<dbReference type="PANTHER" id="PTHR33375">
    <property type="entry name" value="CHROMOSOME-PARTITIONING PROTEIN PARB-RELATED"/>
    <property type="match status" value="1"/>
</dbReference>
<dbReference type="GO" id="GO:0005694">
    <property type="term" value="C:chromosome"/>
    <property type="evidence" value="ECO:0007669"/>
    <property type="project" value="TreeGrafter"/>
</dbReference>
<reference evidence="5" key="1">
    <citation type="submission" date="2020-09" db="EMBL/GenBank/DDBJ databases">
        <title>New species isolated from human feces.</title>
        <authorList>
            <person name="Kitahara M."/>
            <person name="Shigeno Y."/>
            <person name="Shime M."/>
            <person name="Matsumoto Y."/>
            <person name="Nakamura S."/>
            <person name="Motooka D."/>
            <person name="Fukuoka S."/>
            <person name="Nishikawa H."/>
            <person name="Benno Y."/>
        </authorList>
    </citation>
    <scope>NUCLEOTIDE SEQUENCE</scope>
    <source>
        <strain evidence="5">MM35</strain>
    </source>
</reference>
<dbReference type="Pfam" id="PF17762">
    <property type="entry name" value="HTH_ParB"/>
    <property type="match status" value="1"/>
</dbReference>
<dbReference type="CDD" id="cd16407">
    <property type="entry name" value="ParB_N_like"/>
    <property type="match status" value="1"/>
</dbReference>
<feature type="compositionally biased region" description="Basic and acidic residues" evidence="3">
    <location>
        <begin position="29"/>
        <end position="55"/>
    </location>
</feature>
<dbReference type="SUPFAM" id="SSF110849">
    <property type="entry name" value="ParB/Sulfiredoxin"/>
    <property type="match status" value="1"/>
</dbReference>
<dbReference type="GO" id="GO:0003677">
    <property type="term" value="F:DNA binding"/>
    <property type="evidence" value="ECO:0007669"/>
    <property type="project" value="InterPro"/>
</dbReference>
<dbReference type="Proteomes" id="UP000681343">
    <property type="component" value="Chromosome"/>
</dbReference>
<dbReference type="PANTHER" id="PTHR33375:SF1">
    <property type="entry name" value="CHROMOSOME-PARTITIONING PROTEIN PARB-RELATED"/>
    <property type="match status" value="1"/>
</dbReference>
<protein>
    <recommendedName>
        <fullName evidence="4">ParB-like N-terminal domain-containing protein</fullName>
    </recommendedName>
</protein>
<organism evidence="5 6">
    <name type="scientific">Vescimonas fastidiosa</name>
    <dbReference type="NCBI Taxonomy" id="2714353"/>
    <lineage>
        <taxon>Bacteria</taxon>
        <taxon>Bacillati</taxon>
        <taxon>Bacillota</taxon>
        <taxon>Clostridia</taxon>
        <taxon>Eubacteriales</taxon>
        <taxon>Oscillospiraceae</taxon>
        <taxon>Vescimonas</taxon>
    </lineage>
</organism>
<dbReference type="InterPro" id="IPR041468">
    <property type="entry name" value="HTH_ParB/Spo0J"/>
</dbReference>
<dbReference type="KEGG" id="vfa:MM35RIKEN_12730"/>
<feature type="compositionally biased region" description="Basic and acidic residues" evidence="3">
    <location>
        <begin position="65"/>
        <end position="133"/>
    </location>
</feature>
<gene>
    <name evidence="5" type="ORF">MM35RIKEN_12730</name>
</gene>
<evidence type="ECO:0000256" key="2">
    <source>
        <dbReference type="ARBA" id="ARBA00022829"/>
    </source>
</evidence>
<dbReference type="Gene3D" id="3.90.1530.30">
    <property type="match status" value="1"/>
</dbReference>
<accession>A0A810Q0U5</accession>
<evidence type="ECO:0000256" key="1">
    <source>
        <dbReference type="ARBA" id="ARBA00006295"/>
    </source>
</evidence>
<feature type="region of interest" description="Disordered" evidence="3">
    <location>
        <begin position="1"/>
        <end position="137"/>
    </location>
</feature>